<evidence type="ECO:0000313" key="12">
    <source>
        <dbReference type="WBParaSite" id="PgR110_g026_t05"/>
    </source>
</evidence>
<feature type="compositionally biased region" description="Polar residues" evidence="8">
    <location>
        <begin position="891"/>
        <end position="918"/>
    </location>
</feature>
<evidence type="ECO:0000256" key="4">
    <source>
        <dbReference type="ARBA" id="ARBA00022553"/>
    </source>
</evidence>
<keyword evidence="6" id="KW-0206">Cytoskeleton</keyword>
<protein>
    <submittedName>
        <fullName evidence="11 12">Transforming acidic coiled-coil-containing protein C-terminal domain-containing protein</fullName>
    </submittedName>
</protein>
<feature type="compositionally biased region" description="Polar residues" evidence="8">
    <location>
        <begin position="1040"/>
        <end position="1058"/>
    </location>
</feature>
<evidence type="ECO:0000256" key="7">
    <source>
        <dbReference type="SAM" id="Coils"/>
    </source>
</evidence>
<evidence type="ECO:0000256" key="8">
    <source>
        <dbReference type="SAM" id="MobiDB-lite"/>
    </source>
</evidence>
<accession>A0A915C9Y2</accession>
<evidence type="ECO:0000259" key="9">
    <source>
        <dbReference type="Pfam" id="PF05010"/>
    </source>
</evidence>
<evidence type="ECO:0000256" key="1">
    <source>
        <dbReference type="ARBA" id="ARBA00004245"/>
    </source>
</evidence>
<reference evidence="11 12" key="1">
    <citation type="submission" date="2022-11" db="UniProtKB">
        <authorList>
            <consortium name="WormBaseParasite"/>
        </authorList>
    </citation>
    <scope>IDENTIFICATION</scope>
</reference>
<sequence>MARRRISSASSSSSDSSSESPSERRSSNKEVVIVKEGVAVRLNNADDEGSTATTSRAKSVASHYRCAETQTAIQQEKQRIVSNADVDSTCKADERQSAKSISEDADSQDVSELISVNPTEENQEANNTTLGECLSEANLNVSLNKDPLEGSVATIITINNEPSDSLRVQANVTQSMRETEKGLDEKPRETILPGNALTGFAAFSNDDFKVDESESIVGKAAEPQIDFRRTLQENQKTVGKRIFEENAIESGKSQSDISKASGGWETAVQLGIAQNPIKDTATMNAKTLKTGITELPSVQQIQAKIHLLEATVSGKNALQKDDATKEASESASLKSTEPTQLIYASVPGNDATQCQSMIEKQQQATESLSKPPEVVAGRETTTQPDVIPSTMVHADATRGKTVQHKIDEIIESRSTEIKVNNKNEKTASEDIRLQCDNIEANEASQNIVEIARAKVTSFEAPTVENKILQACEKRATINAPEDFPVTITQKKAEIIASSSAKDVQDIFQNIKGETLRSPNEQVTTIVTSTNQDSATSEMHLIGSDHERSEEIQKIRSDSKSARLASMSYRNMKAQSPGVQDEKTTTEKNVVMVTEKNNDILDLDGTPHSLVENKVHSTMHIVTQRCTEDISVEKFKIESSSTAANGILGNSASKHSKEDVETAADMIIQNDCSDVNIITDKTNSRFRVVKDVIDEETEGVVMKSCAAAEVFTDVTSLRPTTGSASNIIEEMLPCEIGEGFIICERVSPTEDADDVFVSENELKHEEHEQVQSEEEEFVDAVSEASDNATFTLEEAARPYDLSPVGGSLDDISSKVSPTPNERQENSIDDDTAHFGSLAERTANSAQDLLPTSEQQSLTSGNISLSMTASPVCDRNDVSMEISFGEGHPTDPNGGTTEMSHSSSAMDISMGGTSEGSRTNLRAVGDSVGVGSSVSEVATFKEADEPGHLTHIGGTAYETPIKKAPTPNIDSRTITRPTKKGQNLPEAVVAPISKRDLANEAAQMAAADDDGGENKRTTESAVATALPDVLVASTMLQETNPTQLAPSIPSQTLKTQSLPQSAAPPAKPTTATGADISQMKITEQSRREEQRVSQRVRQRTVTVHNQLSMDIAGAFSEVKQMDVEDPLTEAQRRIQVLMVTKEKEWVAKMEKLTQALVHEQKKNDSLEQKAAERLLLLGEHEHVIRKLVEELKQQGRKGGKGMPDSTRPYGGPGPERTLSPDDFALIVKERDQLAEDVNSLESSYADLFRRYEKLRQTSIDIKSNEERTKKDAEEIARRYGVVTEKLEMLRQNAEEQLDLANSEIDRILKQHENDTLALRLKVKQLESKNETLAISVEAKQREIDEMTVLFEEVINKAEDS</sequence>
<feature type="region of interest" description="Disordered" evidence="8">
    <location>
        <begin position="882"/>
        <end position="923"/>
    </location>
</feature>
<keyword evidence="5 7" id="KW-0175">Coiled coil</keyword>
<evidence type="ECO:0000313" key="10">
    <source>
        <dbReference type="Proteomes" id="UP000887569"/>
    </source>
</evidence>
<feature type="compositionally biased region" description="Basic and acidic residues" evidence="8">
    <location>
        <begin position="1081"/>
        <end position="1090"/>
    </location>
</feature>
<feature type="compositionally biased region" description="Polar residues" evidence="8">
    <location>
        <begin position="329"/>
        <end position="339"/>
    </location>
</feature>
<feature type="coiled-coil region" evidence="7">
    <location>
        <begin position="1281"/>
        <end position="1340"/>
    </location>
</feature>
<name>A0A915C9Y2_PARUN</name>
<evidence type="ECO:0000256" key="6">
    <source>
        <dbReference type="ARBA" id="ARBA00023212"/>
    </source>
</evidence>
<feature type="region of interest" description="Disordered" evidence="8">
    <location>
        <begin position="358"/>
        <end position="379"/>
    </location>
</feature>
<evidence type="ECO:0000313" key="11">
    <source>
        <dbReference type="WBParaSite" id="PgR110_g026_t04"/>
    </source>
</evidence>
<dbReference type="Proteomes" id="UP000887569">
    <property type="component" value="Unplaced"/>
</dbReference>
<dbReference type="PANTHER" id="PTHR13924">
    <property type="entry name" value="TRANSFORMING ACIDIC COILED-COIL CONTAINING PROTEIN 1/2"/>
    <property type="match status" value="1"/>
</dbReference>
<evidence type="ECO:0000256" key="3">
    <source>
        <dbReference type="ARBA" id="ARBA00022490"/>
    </source>
</evidence>
<evidence type="ECO:0000256" key="5">
    <source>
        <dbReference type="ARBA" id="ARBA00023054"/>
    </source>
</evidence>
<feature type="region of interest" description="Disordered" evidence="8">
    <location>
        <begin position="88"/>
        <end position="110"/>
    </location>
</feature>
<comment type="subcellular location">
    <subcellularLocation>
        <location evidence="1">Cytoplasm</location>
        <location evidence="1">Cytoskeleton</location>
    </subcellularLocation>
</comment>
<keyword evidence="10" id="KW-1185">Reference proteome</keyword>
<dbReference type="WBParaSite" id="PgR110_g026_t04">
    <property type="protein sequence ID" value="PgR110_g026_t04"/>
    <property type="gene ID" value="PgR110_g026"/>
</dbReference>
<dbReference type="Pfam" id="PF05010">
    <property type="entry name" value="TACC_C"/>
    <property type="match status" value="1"/>
</dbReference>
<feature type="region of interest" description="Disordered" evidence="8">
    <location>
        <begin position="319"/>
        <end position="339"/>
    </location>
</feature>
<dbReference type="GO" id="GO:0005856">
    <property type="term" value="C:cytoskeleton"/>
    <property type="evidence" value="ECO:0007669"/>
    <property type="project" value="UniProtKB-SubCell"/>
</dbReference>
<feature type="region of interest" description="Disordered" evidence="8">
    <location>
        <begin position="956"/>
        <end position="987"/>
    </location>
</feature>
<feature type="compositionally biased region" description="Basic and acidic residues" evidence="8">
    <location>
        <begin position="88"/>
        <end position="97"/>
    </location>
</feature>
<feature type="region of interest" description="Disordered" evidence="8">
    <location>
        <begin position="798"/>
        <end position="827"/>
    </location>
</feature>
<organism evidence="10 12">
    <name type="scientific">Parascaris univalens</name>
    <name type="common">Nematode worm</name>
    <dbReference type="NCBI Taxonomy" id="6257"/>
    <lineage>
        <taxon>Eukaryota</taxon>
        <taxon>Metazoa</taxon>
        <taxon>Ecdysozoa</taxon>
        <taxon>Nematoda</taxon>
        <taxon>Chromadorea</taxon>
        <taxon>Rhabditida</taxon>
        <taxon>Spirurina</taxon>
        <taxon>Ascaridomorpha</taxon>
        <taxon>Ascaridoidea</taxon>
        <taxon>Ascarididae</taxon>
        <taxon>Parascaris</taxon>
    </lineage>
</organism>
<feature type="compositionally biased region" description="Basic and acidic residues" evidence="8">
    <location>
        <begin position="319"/>
        <end position="328"/>
    </location>
</feature>
<dbReference type="PANTHER" id="PTHR13924:SF10">
    <property type="entry name" value="TRANSFORMING ACIDIC COILED-COIL PROTEIN, ISOFORM K"/>
    <property type="match status" value="1"/>
</dbReference>
<feature type="domain" description="Transforming acidic coiled-coil-containing protein C-terminal" evidence="9">
    <location>
        <begin position="1221"/>
        <end position="1352"/>
    </location>
</feature>
<feature type="compositionally biased region" description="Polar residues" evidence="8">
    <location>
        <begin position="358"/>
        <end position="368"/>
    </location>
</feature>
<proteinExistence type="inferred from homology"/>
<comment type="similarity">
    <text evidence="2">Belongs to the TACC family.</text>
</comment>
<keyword evidence="3" id="KW-0963">Cytoplasm</keyword>
<feature type="compositionally biased region" description="Low complexity" evidence="8">
    <location>
        <begin position="7"/>
        <end position="20"/>
    </location>
</feature>
<dbReference type="GO" id="GO:0007052">
    <property type="term" value="P:mitotic spindle organization"/>
    <property type="evidence" value="ECO:0007669"/>
    <property type="project" value="InterPro"/>
</dbReference>
<dbReference type="WBParaSite" id="PgR110_g026_t05">
    <property type="protein sequence ID" value="PgR110_g026_t05"/>
    <property type="gene ID" value="PgR110_g026"/>
</dbReference>
<feature type="coiled-coil region" evidence="7">
    <location>
        <begin position="1228"/>
        <end position="1255"/>
    </location>
</feature>
<evidence type="ECO:0000256" key="2">
    <source>
        <dbReference type="ARBA" id="ARBA00009423"/>
    </source>
</evidence>
<dbReference type="GO" id="GO:0005737">
    <property type="term" value="C:cytoplasm"/>
    <property type="evidence" value="ECO:0007669"/>
    <property type="project" value="TreeGrafter"/>
</dbReference>
<feature type="region of interest" description="Disordered" evidence="8">
    <location>
        <begin position="1"/>
        <end position="32"/>
    </location>
</feature>
<dbReference type="InterPro" id="IPR007707">
    <property type="entry name" value="TACC_C"/>
</dbReference>
<feature type="region of interest" description="Disordered" evidence="8">
    <location>
        <begin position="1190"/>
        <end position="1215"/>
    </location>
</feature>
<feature type="region of interest" description="Disordered" evidence="8">
    <location>
        <begin position="43"/>
        <end position="62"/>
    </location>
</feature>
<dbReference type="InterPro" id="IPR039915">
    <property type="entry name" value="TACC"/>
</dbReference>
<dbReference type="GO" id="GO:0007097">
    <property type="term" value="P:nuclear migration"/>
    <property type="evidence" value="ECO:0007669"/>
    <property type="project" value="TreeGrafter"/>
</dbReference>
<feature type="region of interest" description="Disordered" evidence="8">
    <location>
        <begin position="1040"/>
        <end position="1095"/>
    </location>
</feature>
<keyword evidence="4" id="KW-0597">Phosphoprotein</keyword>